<feature type="repeat" description="RCC1" evidence="2">
    <location>
        <begin position="167"/>
        <end position="219"/>
    </location>
</feature>
<evidence type="ECO:0000256" key="1">
    <source>
        <dbReference type="ARBA" id="ARBA00022737"/>
    </source>
</evidence>
<feature type="repeat" description="RCC1" evidence="2">
    <location>
        <begin position="271"/>
        <end position="322"/>
    </location>
</feature>
<gene>
    <name evidence="4" type="primary">HERC1_1</name>
    <name evidence="4" type="ORF">SK128_003009</name>
</gene>
<evidence type="ECO:0000313" key="5">
    <source>
        <dbReference type="Proteomes" id="UP001381693"/>
    </source>
</evidence>
<feature type="repeat" description="RCC1" evidence="2">
    <location>
        <begin position="114"/>
        <end position="166"/>
    </location>
</feature>
<dbReference type="PANTHER" id="PTHR22872">
    <property type="entry name" value="BTK-BINDING PROTEIN-RELATED"/>
    <property type="match status" value="1"/>
</dbReference>
<dbReference type="InterPro" id="IPR051625">
    <property type="entry name" value="Signaling_Regulatory_Domain"/>
</dbReference>
<accession>A0AAN8ZXI7</accession>
<reference evidence="4 5" key="1">
    <citation type="submission" date="2023-11" db="EMBL/GenBank/DDBJ databases">
        <title>Halocaridina rubra genome assembly.</title>
        <authorList>
            <person name="Smith C."/>
        </authorList>
    </citation>
    <scope>NUCLEOTIDE SEQUENCE [LARGE SCALE GENOMIC DNA]</scope>
    <source>
        <strain evidence="4">EP-1</strain>
        <tissue evidence="4">Whole</tissue>
    </source>
</reference>
<dbReference type="EMBL" id="JAXCGZ010013550">
    <property type="protein sequence ID" value="KAK7072306.1"/>
    <property type="molecule type" value="Genomic_DNA"/>
</dbReference>
<name>A0AAN8ZXI7_HALRR</name>
<dbReference type="Gene3D" id="2.130.10.30">
    <property type="entry name" value="Regulator of chromosome condensation 1/beta-lactamase-inhibitor protein II"/>
    <property type="match status" value="2"/>
</dbReference>
<feature type="repeat" description="RCC1" evidence="2">
    <location>
        <begin position="220"/>
        <end position="269"/>
    </location>
</feature>
<sequence>MNSLAQSGETYSERFIGSVHDESTVPLYQAALILMEKLSLMASEYARTFIGDPCEEKADPNESCDVYIWGSNSSHQLAEGTQDKILSPKLTRAFSNVQQVEAGQYCTFVVHTDGGISACGKGSYGRLGLGDSNNQATPRRLNLDAGVRRVSSSKGSDGHTIALSTAGQVYTWGDGDYGKLGHGNSVTQKYPKSIAGPLSGKTVRWVSAGYRHSACVTQEGELYTWGEGDYGRLGHGDSTSRNIPTLVRDIAGVGQVVCGSAHTLALSADGRTVWSFGSGDHGKLGHGDTAKVYRPRVIEALQGLTIRKLSTGTHVSFALAAHGQI</sequence>
<evidence type="ECO:0000256" key="2">
    <source>
        <dbReference type="PROSITE-ProRule" id="PRU00235"/>
    </source>
</evidence>
<dbReference type="SUPFAM" id="SSF50985">
    <property type="entry name" value="RCC1/BLIP-II"/>
    <property type="match status" value="1"/>
</dbReference>
<feature type="repeat" description="RCC1" evidence="2">
    <location>
        <begin position="64"/>
        <end position="113"/>
    </location>
</feature>
<dbReference type="PROSITE" id="PS50012">
    <property type="entry name" value="RCC1_3"/>
    <property type="match status" value="5"/>
</dbReference>
<dbReference type="PRINTS" id="PR00633">
    <property type="entry name" value="RCCNDNSATION"/>
</dbReference>
<protein>
    <submittedName>
        <fullName evidence="4">E3 ubiquitin-protein ligase herc1</fullName>
        <ecNumber evidence="4">2.3.2.26</ecNumber>
    </submittedName>
</protein>
<dbReference type="InterPro" id="IPR000408">
    <property type="entry name" value="Reg_chr_condens"/>
</dbReference>
<organism evidence="4 5">
    <name type="scientific">Halocaridina rubra</name>
    <name type="common">Hawaiian red shrimp</name>
    <dbReference type="NCBI Taxonomy" id="373956"/>
    <lineage>
        <taxon>Eukaryota</taxon>
        <taxon>Metazoa</taxon>
        <taxon>Ecdysozoa</taxon>
        <taxon>Arthropoda</taxon>
        <taxon>Crustacea</taxon>
        <taxon>Multicrustacea</taxon>
        <taxon>Malacostraca</taxon>
        <taxon>Eumalacostraca</taxon>
        <taxon>Eucarida</taxon>
        <taxon>Decapoda</taxon>
        <taxon>Pleocyemata</taxon>
        <taxon>Caridea</taxon>
        <taxon>Atyoidea</taxon>
        <taxon>Atyidae</taxon>
        <taxon>Halocaridina</taxon>
    </lineage>
</organism>
<dbReference type="PANTHER" id="PTHR22872:SF6">
    <property type="entry name" value="E3 UBIQUITIN-PROTEIN LIGASE HERC1-RELATED"/>
    <property type="match status" value="1"/>
</dbReference>
<dbReference type="InterPro" id="IPR009091">
    <property type="entry name" value="RCC1/BLIP-II"/>
</dbReference>
<keyword evidence="1" id="KW-0677">Repeat</keyword>
<keyword evidence="5" id="KW-1185">Reference proteome</keyword>
<dbReference type="Pfam" id="PF00415">
    <property type="entry name" value="RCC1"/>
    <property type="match status" value="1"/>
</dbReference>
<dbReference type="PROSITE" id="PS00626">
    <property type="entry name" value="RCC1_2"/>
    <property type="match status" value="1"/>
</dbReference>
<evidence type="ECO:0000313" key="4">
    <source>
        <dbReference type="EMBL" id="KAK7072306.1"/>
    </source>
</evidence>
<dbReference type="GO" id="GO:0061630">
    <property type="term" value="F:ubiquitin protein ligase activity"/>
    <property type="evidence" value="ECO:0007669"/>
    <property type="project" value="UniProtKB-EC"/>
</dbReference>
<evidence type="ECO:0000259" key="3">
    <source>
        <dbReference type="Pfam" id="PF25390"/>
    </source>
</evidence>
<keyword evidence="4" id="KW-0012">Acyltransferase</keyword>
<dbReference type="EC" id="2.3.2.26" evidence="4"/>
<dbReference type="Proteomes" id="UP001381693">
    <property type="component" value="Unassembled WGS sequence"/>
</dbReference>
<feature type="domain" description="RCC1-like" evidence="3">
    <location>
        <begin position="63"/>
        <end position="248"/>
    </location>
</feature>
<dbReference type="Pfam" id="PF25390">
    <property type="entry name" value="WD40_RLD"/>
    <property type="match status" value="1"/>
</dbReference>
<keyword evidence="4" id="KW-0808">Transferase</keyword>
<comment type="caution">
    <text evidence="4">The sequence shown here is derived from an EMBL/GenBank/DDBJ whole genome shotgun (WGS) entry which is preliminary data.</text>
</comment>
<proteinExistence type="predicted"/>
<dbReference type="InterPro" id="IPR058923">
    <property type="entry name" value="RCC1-like_dom"/>
</dbReference>
<dbReference type="AlphaFoldDB" id="A0AAN8ZXI7"/>